<organism evidence="9">
    <name type="scientific">hydrothermal vent metagenome</name>
    <dbReference type="NCBI Taxonomy" id="652676"/>
    <lineage>
        <taxon>unclassified sequences</taxon>
        <taxon>metagenomes</taxon>
        <taxon>ecological metagenomes</taxon>
    </lineage>
</organism>
<comment type="subcellular location">
    <subcellularLocation>
        <location evidence="1">Cell outer membrane</location>
        <topology evidence="1">Multi-pass membrane protein</topology>
    </subcellularLocation>
</comment>
<gene>
    <name evidence="9" type="ORF">MNBD_GAMMA20-1099</name>
</gene>
<feature type="domain" description="TonB-dependent receptor plug" evidence="8">
    <location>
        <begin position="66"/>
        <end position="174"/>
    </location>
</feature>
<dbReference type="InterPro" id="IPR000531">
    <property type="entry name" value="Beta-barrel_TonB"/>
</dbReference>
<feature type="domain" description="TonB-dependent receptor-like beta-barrel" evidence="7">
    <location>
        <begin position="213"/>
        <end position="622"/>
    </location>
</feature>
<dbReference type="InterPro" id="IPR039426">
    <property type="entry name" value="TonB-dep_rcpt-like"/>
</dbReference>
<dbReference type="Pfam" id="PF07715">
    <property type="entry name" value="Plug"/>
    <property type="match status" value="1"/>
</dbReference>
<evidence type="ECO:0000259" key="8">
    <source>
        <dbReference type="Pfam" id="PF07715"/>
    </source>
</evidence>
<sequence length="660" mass="72919">MSCTTNTLVHYKAIDYKTILRKTLMPLAITAIISGQALAGESSNTGAVKSTPVVVTATRFNASIDTAPVNIITISAEDIANSSANSIADVLRYQAGVNVSSLFGINGSGDRIDLGGFGENGGSNTLILLNGRRLNDLDLASANLATIPLHSVAQIEIIQGSASVLYGDNAVGGVINIVTKSAFDAESGNVTLEFGTFNTRHLTAGLQRMVGDTALSLNIDSLKSDGYRDSNTLENASLITEISREDDGWQRGLRYQQSWEDIQLPGSLTEPDYEANPSQAGAFPYDATERRYSIEAFIDSENMAAEAALRNKHQETSYGSVSDLETLSFTPRLRRQYGSHRIIAGVDVYRSTLDATSTWNSQYVTQKSDGIYLTDAIGLGKQTTLNLGIRRQLIEVRAGNAPVGNDRRNDGITSWDVSLSRKHNYGATNYLRVAKSFRAPLLDEMWNYTTGVLTLIEPQTARHYEIGTRQTYANGIRMNINLFRMDLEDEIAYAYDHAPFPNASANVNLDRTRRDGLNLGLKLPLGKLISLQAGYAWRKATYRSGANKGKDIPLVPSNKFTLDWQFTLTPNSHLGFEFIHTGSRYFGNDDVNAGKKMEVYQQLDINYRYEFGDWHVRLQIQNATNVKIADTGFYRANNSNPYNYYPLPERATYLRLGARF</sequence>
<keyword evidence="5" id="KW-0472">Membrane</keyword>
<evidence type="ECO:0000256" key="3">
    <source>
        <dbReference type="ARBA" id="ARBA00022692"/>
    </source>
</evidence>
<dbReference type="PANTHER" id="PTHR30069">
    <property type="entry name" value="TONB-DEPENDENT OUTER MEMBRANE RECEPTOR"/>
    <property type="match status" value="1"/>
</dbReference>
<keyword evidence="4" id="KW-0798">TonB box</keyword>
<dbReference type="SUPFAM" id="SSF56935">
    <property type="entry name" value="Porins"/>
    <property type="match status" value="1"/>
</dbReference>
<proteinExistence type="predicted"/>
<name>A0A3B1AVW8_9ZZZZ</name>
<accession>A0A3B1AVW8</accession>
<dbReference type="GO" id="GO:0044718">
    <property type="term" value="P:siderophore transmembrane transport"/>
    <property type="evidence" value="ECO:0007669"/>
    <property type="project" value="TreeGrafter"/>
</dbReference>
<dbReference type="InterPro" id="IPR036942">
    <property type="entry name" value="Beta-barrel_TonB_sf"/>
</dbReference>
<evidence type="ECO:0000256" key="1">
    <source>
        <dbReference type="ARBA" id="ARBA00004571"/>
    </source>
</evidence>
<evidence type="ECO:0000313" key="9">
    <source>
        <dbReference type="EMBL" id="VAX03964.1"/>
    </source>
</evidence>
<dbReference type="EMBL" id="UOFU01000357">
    <property type="protein sequence ID" value="VAX03964.1"/>
    <property type="molecule type" value="Genomic_DNA"/>
</dbReference>
<dbReference type="PANTHER" id="PTHR30069:SF27">
    <property type="entry name" value="BLL4766 PROTEIN"/>
    <property type="match status" value="1"/>
</dbReference>
<keyword evidence="2" id="KW-0813">Transport</keyword>
<evidence type="ECO:0000259" key="7">
    <source>
        <dbReference type="Pfam" id="PF00593"/>
    </source>
</evidence>
<dbReference type="PROSITE" id="PS52016">
    <property type="entry name" value="TONB_DEPENDENT_REC_3"/>
    <property type="match status" value="1"/>
</dbReference>
<dbReference type="AlphaFoldDB" id="A0A3B1AVW8"/>
<evidence type="ECO:0000256" key="4">
    <source>
        <dbReference type="ARBA" id="ARBA00023077"/>
    </source>
</evidence>
<dbReference type="Gene3D" id="2.40.170.20">
    <property type="entry name" value="TonB-dependent receptor, beta-barrel domain"/>
    <property type="match status" value="1"/>
</dbReference>
<evidence type="ECO:0000256" key="6">
    <source>
        <dbReference type="ARBA" id="ARBA00023237"/>
    </source>
</evidence>
<dbReference type="GO" id="GO:0009279">
    <property type="term" value="C:cell outer membrane"/>
    <property type="evidence" value="ECO:0007669"/>
    <property type="project" value="UniProtKB-SubCell"/>
</dbReference>
<dbReference type="GO" id="GO:0015344">
    <property type="term" value="F:siderophore uptake transmembrane transporter activity"/>
    <property type="evidence" value="ECO:0007669"/>
    <property type="project" value="TreeGrafter"/>
</dbReference>
<keyword evidence="9" id="KW-0675">Receptor</keyword>
<evidence type="ECO:0000256" key="5">
    <source>
        <dbReference type="ARBA" id="ARBA00023136"/>
    </source>
</evidence>
<keyword evidence="3" id="KW-0812">Transmembrane</keyword>
<dbReference type="InterPro" id="IPR037066">
    <property type="entry name" value="Plug_dom_sf"/>
</dbReference>
<protein>
    <submittedName>
        <fullName evidence="9">TonB-dependent receptor Outer membrane receptor for ferrienterochelin and colicins</fullName>
    </submittedName>
</protein>
<dbReference type="Pfam" id="PF00593">
    <property type="entry name" value="TonB_dep_Rec_b-barrel"/>
    <property type="match status" value="1"/>
</dbReference>
<dbReference type="InterPro" id="IPR012910">
    <property type="entry name" value="Plug_dom"/>
</dbReference>
<evidence type="ECO:0000256" key="2">
    <source>
        <dbReference type="ARBA" id="ARBA00022448"/>
    </source>
</evidence>
<dbReference type="Gene3D" id="2.170.130.10">
    <property type="entry name" value="TonB-dependent receptor, plug domain"/>
    <property type="match status" value="1"/>
</dbReference>
<keyword evidence="6" id="KW-0998">Cell outer membrane</keyword>
<reference evidence="9" key="1">
    <citation type="submission" date="2018-06" db="EMBL/GenBank/DDBJ databases">
        <authorList>
            <person name="Zhirakovskaya E."/>
        </authorList>
    </citation>
    <scope>NUCLEOTIDE SEQUENCE</scope>
</reference>